<protein>
    <submittedName>
        <fullName evidence="2">Uncharacterized protein</fullName>
    </submittedName>
</protein>
<sequence>MKIMTTGGVSGEGEGGRDGEREGGHRKMANALSHILSSTEAGRVSFFYAQVT</sequence>
<name>A0AA35WB07_GEOBA</name>
<organism evidence="2 3">
    <name type="scientific">Geodia barretti</name>
    <name type="common">Barrett's horny sponge</name>
    <dbReference type="NCBI Taxonomy" id="519541"/>
    <lineage>
        <taxon>Eukaryota</taxon>
        <taxon>Metazoa</taxon>
        <taxon>Porifera</taxon>
        <taxon>Demospongiae</taxon>
        <taxon>Heteroscleromorpha</taxon>
        <taxon>Tetractinellida</taxon>
        <taxon>Astrophorina</taxon>
        <taxon>Geodiidae</taxon>
        <taxon>Geodia</taxon>
    </lineage>
</organism>
<dbReference type="AlphaFoldDB" id="A0AA35WB07"/>
<evidence type="ECO:0000313" key="3">
    <source>
        <dbReference type="Proteomes" id="UP001174909"/>
    </source>
</evidence>
<proteinExistence type="predicted"/>
<comment type="caution">
    <text evidence="2">The sequence shown here is derived from an EMBL/GenBank/DDBJ whole genome shotgun (WGS) entry which is preliminary data.</text>
</comment>
<dbReference type="EMBL" id="CASHTH010001389">
    <property type="protein sequence ID" value="CAI8014723.1"/>
    <property type="molecule type" value="Genomic_DNA"/>
</dbReference>
<evidence type="ECO:0000256" key="1">
    <source>
        <dbReference type="SAM" id="MobiDB-lite"/>
    </source>
</evidence>
<feature type="compositionally biased region" description="Basic and acidic residues" evidence="1">
    <location>
        <begin position="14"/>
        <end position="24"/>
    </location>
</feature>
<reference evidence="2" key="1">
    <citation type="submission" date="2023-03" db="EMBL/GenBank/DDBJ databases">
        <authorList>
            <person name="Steffen K."/>
            <person name="Cardenas P."/>
        </authorList>
    </citation>
    <scope>NUCLEOTIDE SEQUENCE</scope>
</reference>
<keyword evidence="3" id="KW-1185">Reference proteome</keyword>
<accession>A0AA35WB07</accession>
<dbReference type="Proteomes" id="UP001174909">
    <property type="component" value="Unassembled WGS sequence"/>
</dbReference>
<feature type="region of interest" description="Disordered" evidence="1">
    <location>
        <begin position="1"/>
        <end position="24"/>
    </location>
</feature>
<evidence type="ECO:0000313" key="2">
    <source>
        <dbReference type="EMBL" id="CAI8014723.1"/>
    </source>
</evidence>
<gene>
    <name evidence="2" type="ORF">GBAR_LOCUS9190</name>
</gene>